<dbReference type="Gene3D" id="3.40.50.720">
    <property type="entry name" value="NAD(P)-binding Rossmann-like Domain"/>
    <property type="match status" value="1"/>
</dbReference>
<dbReference type="PANTHER" id="PTHR43943:SF2">
    <property type="entry name" value="DEHYDROGENASE_REDUCTASE 4"/>
    <property type="match status" value="1"/>
</dbReference>
<dbReference type="SUPFAM" id="SSF51735">
    <property type="entry name" value="NAD(P)-binding Rossmann-fold domains"/>
    <property type="match status" value="1"/>
</dbReference>
<dbReference type="FunFam" id="3.40.50.720:FF:000084">
    <property type="entry name" value="Short-chain dehydrogenase reductase"/>
    <property type="match status" value="1"/>
</dbReference>
<dbReference type="PRINTS" id="PR00080">
    <property type="entry name" value="SDRFAMILY"/>
</dbReference>
<dbReference type="InterPro" id="IPR036291">
    <property type="entry name" value="NAD(P)-bd_dom_sf"/>
</dbReference>
<dbReference type="GO" id="GO:0004090">
    <property type="term" value="F:carbonyl reductase (NADPH) activity"/>
    <property type="evidence" value="ECO:0007669"/>
    <property type="project" value="TreeGrafter"/>
</dbReference>
<keyword evidence="2" id="KW-1185">Reference proteome</keyword>
<dbReference type="AlphaFoldDB" id="A0A7E4ZRA3"/>
<dbReference type="InterPro" id="IPR002347">
    <property type="entry name" value="SDR_fam"/>
</dbReference>
<dbReference type="WBParaSite" id="Pan_g12427.t1">
    <property type="protein sequence ID" value="Pan_g12427.t1"/>
    <property type="gene ID" value="Pan_g12427"/>
</dbReference>
<proteinExistence type="inferred from homology"/>
<dbReference type="Proteomes" id="UP000492821">
    <property type="component" value="Unassembled WGS sequence"/>
</dbReference>
<evidence type="ECO:0000256" key="1">
    <source>
        <dbReference type="ARBA" id="ARBA00006484"/>
    </source>
</evidence>
<organism evidence="2 3">
    <name type="scientific">Panagrellus redivivus</name>
    <name type="common">Microworm</name>
    <dbReference type="NCBI Taxonomy" id="6233"/>
    <lineage>
        <taxon>Eukaryota</taxon>
        <taxon>Metazoa</taxon>
        <taxon>Ecdysozoa</taxon>
        <taxon>Nematoda</taxon>
        <taxon>Chromadorea</taxon>
        <taxon>Rhabditida</taxon>
        <taxon>Tylenchina</taxon>
        <taxon>Panagrolaimomorpha</taxon>
        <taxon>Panagrolaimoidea</taxon>
        <taxon>Panagrolaimidae</taxon>
        <taxon>Panagrellus</taxon>
    </lineage>
</organism>
<evidence type="ECO:0000313" key="3">
    <source>
        <dbReference type="WBParaSite" id="Pan_g12427.t1"/>
    </source>
</evidence>
<comment type="similarity">
    <text evidence="1">Belongs to the short-chain dehydrogenases/reductases (SDR) family.</text>
</comment>
<reference evidence="3" key="2">
    <citation type="submission" date="2020-10" db="UniProtKB">
        <authorList>
            <consortium name="WormBaseParasite"/>
        </authorList>
    </citation>
    <scope>IDENTIFICATION</scope>
</reference>
<dbReference type="Pfam" id="PF13561">
    <property type="entry name" value="adh_short_C2"/>
    <property type="match status" value="1"/>
</dbReference>
<name>A0A7E4ZRA3_PANRE</name>
<accession>A0A7E4ZRA3</accession>
<dbReference type="PRINTS" id="PR00081">
    <property type="entry name" value="GDHRDH"/>
</dbReference>
<reference evidence="2" key="1">
    <citation type="journal article" date="2013" name="Genetics">
        <title>The draft genome and transcriptome of Panagrellus redivivus are shaped by the harsh demands of a free-living lifestyle.</title>
        <authorList>
            <person name="Srinivasan J."/>
            <person name="Dillman A.R."/>
            <person name="Macchietto M.G."/>
            <person name="Heikkinen L."/>
            <person name="Lakso M."/>
            <person name="Fracchia K.M."/>
            <person name="Antoshechkin I."/>
            <person name="Mortazavi A."/>
            <person name="Wong G."/>
            <person name="Sternberg P.W."/>
        </authorList>
    </citation>
    <scope>NUCLEOTIDE SEQUENCE [LARGE SCALE GENOMIC DNA]</scope>
    <source>
        <strain evidence="2">MT8872</strain>
    </source>
</reference>
<sequence>MSVEKTKFQCHRLEGKVAIVTAATLGIGLAIVERLAHEGAKVVISSRRQANIDTAIDSLVKSGICRNRLAGIACHVGDVAQLQKLVDFTIEKFGRIDILVNNAGINPVFGSALDVSDEMFDKLFQVNVKSGFILTKLVVPHMKKTGGGNIIFNASFGGYLAGPGIGVYSVTKTTLLGLTKMLATELAPLNIRVNGIAPGVIKTKMSSAIIDEDTGKPALLGNPMDRVGTPEECAGAVAFLVSSDGSYITGETILINGGGHARL</sequence>
<protein>
    <submittedName>
        <fullName evidence="3">Dehydrogenase/reductase SDR family member 4</fullName>
    </submittedName>
</protein>
<dbReference type="NCBIfam" id="NF005559">
    <property type="entry name" value="PRK07231.1"/>
    <property type="match status" value="1"/>
</dbReference>
<evidence type="ECO:0000313" key="2">
    <source>
        <dbReference type="Proteomes" id="UP000492821"/>
    </source>
</evidence>
<dbReference type="PANTHER" id="PTHR43943">
    <property type="entry name" value="DEHYDROGENASE/REDUCTASE (SDR FAMILY) MEMBER 4"/>
    <property type="match status" value="1"/>
</dbReference>